<evidence type="ECO:0000313" key="1">
    <source>
        <dbReference type="EMBL" id="AOO90811.1"/>
    </source>
</evidence>
<accession>A0A1C9HVY3</accession>
<reference evidence="1" key="2">
    <citation type="journal article" date="2016" name="Front. Microbiol.">
        <title>The Regulatory Protein RosR Affects Rhizobium leguminosarum bv. trifolii Protein Profiles, Cell Surface Properties, and Symbiosis with Clover.</title>
        <authorList>
            <person name="Rachwal K."/>
            <person name="Boguszewska A."/>
            <person name="Kopcinska J."/>
            <person name="Karas M."/>
            <person name="Tchorzewski M."/>
            <person name="Janczarek M."/>
        </authorList>
    </citation>
    <scope>NUCLEOTIDE SEQUENCE</scope>
    <source>
        <strain evidence="1">Rt24.2</strain>
    </source>
</reference>
<proteinExistence type="predicted"/>
<protein>
    <submittedName>
        <fullName evidence="1">Uncharacterized protein</fullName>
    </submittedName>
</protein>
<dbReference type="AlphaFoldDB" id="A0A1C9HVY3"/>
<dbReference type="EMBL" id="KX488447">
    <property type="protein sequence ID" value="AOO90811.1"/>
    <property type="molecule type" value="Genomic_DNA"/>
</dbReference>
<organism evidence="1">
    <name type="scientific">Rhizobium leguminosarum bv. trifolii</name>
    <dbReference type="NCBI Taxonomy" id="386"/>
    <lineage>
        <taxon>Bacteria</taxon>
        <taxon>Pseudomonadati</taxon>
        <taxon>Pseudomonadota</taxon>
        <taxon>Alphaproteobacteria</taxon>
        <taxon>Hyphomicrobiales</taxon>
        <taxon>Rhizobiaceae</taxon>
        <taxon>Rhizobium/Agrobacterium group</taxon>
        <taxon>Rhizobium</taxon>
    </lineage>
</organism>
<name>A0A1C9HVY3_RHILT</name>
<sequence>MEKSIFSLISKTWWQASMGTVAVASPHSVRGGRR</sequence>
<reference evidence="1" key="1">
    <citation type="journal article" date="2015" name="BMC Genomics">
        <title>Transcriptome profiling of a Rhizobium leguminosarum bv. trifolii rosR mutant reveals the role of the transcriptional regulator RosR in motility, synthesis of cell-surface components, and other cellular processes.</title>
        <authorList>
            <person name="Rachwal K."/>
            <person name="Matczynska E."/>
            <person name="Janczarek M."/>
        </authorList>
    </citation>
    <scope>NUCLEOTIDE SEQUENCE</scope>
    <source>
        <strain evidence="1">Rt24.2</strain>
    </source>
</reference>